<dbReference type="CDD" id="cd06173">
    <property type="entry name" value="MFS_MefA_like"/>
    <property type="match status" value="1"/>
</dbReference>
<evidence type="ECO:0000256" key="2">
    <source>
        <dbReference type="ARBA" id="ARBA00022475"/>
    </source>
</evidence>
<comment type="caution">
    <text evidence="7">The sequence shown here is derived from an EMBL/GenBank/DDBJ whole genome shotgun (WGS) entry which is preliminary data.</text>
</comment>
<dbReference type="SUPFAM" id="SSF103473">
    <property type="entry name" value="MFS general substrate transporter"/>
    <property type="match status" value="1"/>
</dbReference>
<keyword evidence="2" id="KW-1003">Cell membrane</keyword>
<feature type="transmembrane region" description="Helical" evidence="6">
    <location>
        <begin position="405"/>
        <end position="427"/>
    </location>
</feature>
<evidence type="ECO:0000256" key="3">
    <source>
        <dbReference type="ARBA" id="ARBA00022692"/>
    </source>
</evidence>
<keyword evidence="8" id="KW-1185">Reference proteome</keyword>
<feature type="transmembrane region" description="Helical" evidence="6">
    <location>
        <begin position="290"/>
        <end position="309"/>
    </location>
</feature>
<accession>A0ABP6L2U4</accession>
<comment type="subcellular location">
    <subcellularLocation>
        <location evidence="1">Cell membrane</location>
        <topology evidence="1">Multi-pass membrane protein</topology>
    </subcellularLocation>
</comment>
<dbReference type="Gene3D" id="1.20.1250.20">
    <property type="entry name" value="MFS general substrate transporter like domains"/>
    <property type="match status" value="1"/>
</dbReference>
<keyword evidence="3 6" id="KW-0812">Transmembrane</keyword>
<feature type="transmembrane region" description="Helical" evidence="6">
    <location>
        <begin position="177"/>
        <end position="197"/>
    </location>
</feature>
<gene>
    <name evidence="7" type="ORF">GCM10017559_67340</name>
</gene>
<evidence type="ECO:0000256" key="1">
    <source>
        <dbReference type="ARBA" id="ARBA00004651"/>
    </source>
</evidence>
<name>A0ABP6L2U4_9ACTN</name>
<reference evidence="8" key="1">
    <citation type="journal article" date="2019" name="Int. J. Syst. Evol. Microbiol.">
        <title>The Global Catalogue of Microorganisms (GCM) 10K type strain sequencing project: providing services to taxonomists for standard genome sequencing and annotation.</title>
        <authorList>
            <consortium name="The Broad Institute Genomics Platform"/>
            <consortium name="The Broad Institute Genome Sequencing Center for Infectious Disease"/>
            <person name="Wu L."/>
            <person name="Ma J."/>
        </authorList>
    </citation>
    <scope>NUCLEOTIDE SEQUENCE [LARGE SCALE GENOMIC DNA]</scope>
    <source>
        <strain evidence="8">JCM 3106</strain>
    </source>
</reference>
<feature type="transmembrane region" description="Helical" evidence="6">
    <location>
        <begin position="257"/>
        <end position="278"/>
    </location>
</feature>
<dbReference type="PANTHER" id="PTHR23513:SF6">
    <property type="entry name" value="MAJOR FACILITATOR SUPERFAMILY ASSOCIATED DOMAIN-CONTAINING PROTEIN"/>
    <property type="match status" value="1"/>
</dbReference>
<dbReference type="RefSeq" id="WP_344903469.1">
    <property type="nucleotide sequence ID" value="NZ_BAAAWD010000019.1"/>
</dbReference>
<feature type="transmembrane region" description="Helical" evidence="6">
    <location>
        <begin position="111"/>
        <end position="140"/>
    </location>
</feature>
<evidence type="ECO:0000313" key="7">
    <source>
        <dbReference type="EMBL" id="GAA3030950.1"/>
    </source>
</evidence>
<dbReference type="PANTHER" id="PTHR23513">
    <property type="entry name" value="INTEGRAL MEMBRANE EFFLUX PROTEIN-RELATED"/>
    <property type="match status" value="1"/>
</dbReference>
<dbReference type="Proteomes" id="UP001499930">
    <property type="component" value="Unassembled WGS sequence"/>
</dbReference>
<dbReference type="Pfam" id="PF07690">
    <property type="entry name" value="MFS_1"/>
    <property type="match status" value="1"/>
</dbReference>
<organism evidence="7 8">
    <name type="scientific">Streptosporangium longisporum</name>
    <dbReference type="NCBI Taxonomy" id="46187"/>
    <lineage>
        <taxon>Bacteria</taxon>
        <taxon>Bacillati</taxon>
        <taxon>Actinomycetota</taxon>
        <taxon>Actinomycetes</taxon>
        <taxon>Streptosporangiales</taxon>
        <taxon>Streptosporangiaceae</taxon>
        <taxon>Streptosporangium</taxon>
    </lineage>
</organism>
<keyword evidence="5 6" id="KW-0472">Membrane</keyword>
<evidence type="ECO:0000256" key="5">
    <source>
        <dbReference type="ARBA" id="ARBA00023136"/>
    </source>
</evidence>
<feature type="transmembrane region" description="Helical" evidence="6">
    <location>
        <begin position="21"/>
        <end position="46"/>
    </location>
</feature>
<sequence>MAEASGAEDVPSPPLWRDRNFGVFWVSQTLSVAGDSFAYIAVPLLVLHVTGSVAQMGLLTGVAGAASVCAGIFAGVLADRFDRRTLMICCDLVRLVLYGLIPLAWTFGPQVWLLYVVLPVGEAVGMVFQVTYVTAVRNLVGVDRVTEANGRLYATAAAAGLGGPLLAGVVSGQFGPAAAIAVNAVSFALSAVGLFFVRFRTAEAADVTGVTGVTEAAEAAEAAEGTGVTEPAPARQRPWRELSAGARFLWRHPVLRSLTILLSFFVFFTLGMTDVLIYHLKHDLGRSDGTVGTVLAIAAAGTIAGSLLVAPVRRRLGFGATWIGAIAVSGVAMACVGLSGRVPVIAALMAVYLGGVSVAGICSMSLRQQVTPDHLLGRVTSAFWTIHFSLGPVGAAVLTWGAGEYGVTVTCLVAGIACLLIAVTALLTPIRRSGPEHTAPATS</sequence>
<keyword evidence="4 6" id="KW-1133">Transmembrane helix</keyword>
<proteinExistence type="predicted"/>
<feature type="transmembrane region" description="Helical" evidence="6">
    <location>
        <begin position="58"/>
        <end position="78"/>
    </location>
</feature>
<evidence type="ECO:0000256" key="4">
    <source>
        <dbReference type="ARBA" id="ARBA00022989"/>
    </source>
</evidence>
<protein>
    <submittedName>
        <fullName evidence="7">MFS transporter</fullName>
    </submittedName>
</protein>
<dbReference type="InterPro" id="IPR036259">
    <property type="entry name" value="MFS_trans_sf"/>
</dbReference>
<feature type="transmembrane region" description="Helical" evidence="6">
    <location>
        <begin position="85"/>
        <end position="105"/>
    </location>
</feature>
<evidence type="ECO:0000256" key="6">
    <source>
        <dbReference type="SAM" id="Phobius"/>
    </source>
</evidence>
<feature type="transmembrane region" description="Helical" evidence="6">
    <location>
        <begin position="152"/>
        <end position="171"/>
    </location>
</feature>
<dbReference type="InterPro" id="IPR011701">
    <property type="entry name" value="MFS"/>
</dbReference>
<feature type="transmembrane region" description="Helical" evidence="6">
    <location>
        <begin position="316"/>
        <end position="339"/>
    </location>
</feature>
<evidence type="ECO:0000313" key="8">
    <source>
        <dbReference type="Proteomes" id="UP001499930"/>
    </source>
</evidence>
<dbReference type="EMBL" id="BAAAWD010000019">
    <property type="protein sequence ID" value="GAA3030950.1"/>
    <property type="molecule type" value="Genomic_DNA"/>
</dbReference>
<feature type="transmembrane region" description="Helical" evidence="6">
    <location>
        <begin position="345"/>
        <end position="363"/>
    </location>
</feature>
<feature type="transmembrane region" description="Helical" evidence="6">
    <location>
        <begin position="375"/>
        <end position="399"/>
    </location>
</feature>